<evidence type="ECO:0000256" key="1">
    <source>
        <dbReference type="SAM" id="Coils"/>
    </source>
</evidence>
<dbReference type="Proteomes" id="UP000481861">
    <property type="component" value="Unassembled WGS sequence"/>
</dbReference>
<evidence type="ECO:0000313" key="3">
    <source>
        <dbReference type="Proteomes" id="UP000481861"/>
    </source>
</evidence>
<proteinExistence type="predicted"/>
<organism evidence="2 3">
    <name type="scientific">Massariosphaeria phaeospora</name>
    <dbReference type="NCBI Taxonomy" id="100035"/>
    <lineage>
        <taxon>Eukaryota</taxon>
        <taxon>Fungi</taxon>
        <taxon>Dikarya</taxon>
        <taxon>Ascomycota</taxon>
        <taxon>Pezizomycotina</taxon>
        <taxon>Dothideomycetes</taxon>
        <taxon>Pleosporomycetidae</taxon>
        <taxon>Pleosporales</taxon>
        <taxon>Pleosporales incertae sedis</taxon>
        <taxon>Massariosphaeria</taxon>
    </lineage>
</organism>
<dbReference type="EMBL" id="JAADJZ010000003">
    <property type="protein sequence ID" value="KAF2876375.1"/>
    <property type="molecule type" value="Genomic_DNA"/>
</dbReference>
<keyword evidence="1" id="KW-0175">Coiled coil</keyword>
<evidence type="ECO:0000313" key="2">
    <source>
        <dbReference type="EMBL" id="KAF2876375.1"/>
    </source>
</evidence>
<keyword evidence="3" id="KW-1185">Reference proteome</keyword>
<protein>
    <submittedName>
        <fullName evidence="2">Uncharacterized protein</fullName>
    </submittedName>
</protein>
<sequence length="174" mass="20008">MSTPYYVKTFSAGFPSAHDRELAQESMAADVDVTRFIKKRKRTDKKETEVLEKEVKAPEDAYNNELPGYVALLHWARRSIRRRVEDVERMLNKHREIVQNIEHHIDGANAKDEARAYCIGIETEKDAEVDALKARLAVYEKLERDSPNKDLVAEVIALRTMQETFTSLADKSSQ</sequence>
<feature type="coiled-coil region" evidence="1">
    <location>
        <begin position="77"/>
        <end position="104"/>
    </location>
</feature>
<dbReference type="AlphaFoldDB" id="A0A7C8MH42"/>
<name>A0A7C8MH42_9PLEO</name>
<gene>
    <name evidence="2" type="ORF">BDV95DRAFT_615052</name>
</gene>
<comment type="caution">
    <text evidence="2">The sequence shown here is derived from an EMBL/GenBank/DDBJ whole genome shotgun (WGS) entry which is preliminary data.</text>
</comment>
<accession>A0A7C8MH42</accession>
<reference evidence="2 3" key="1">
    <citation type="submission" date="2020-01" db="EMBL/GenBank/DDBJ databases">
        <authorList>
            <consortium name="DOE Joint Genome Institute"/>
            <person name="Haridas S."/>
            <person name="Albert R."/>
            <person name="Binder M."/>
            <person name="Bloem J."/>
            <person name="Labutti K."/>
            <person name="Salamov A."/>
            <person name="Andreopoulos B."/>
            <person name="Baker S.E."/>
            <person name="Barry K."/>
            <person name="Bills G."/>
            <person name="Bluhm B.H."/>
            <person name="Cannon C."/>
            <person name="Castanera R."/>
            <person name="Culley D.E."/>
            <person name="Daum C."/>
            <person name="Ezra D."/>
            <person name="Gonzalez J.B."/>
            <person name="Henrissat B."/>
            <person name="Kuo A."/>
            <person name="Liang C."/>
            <person name="Lipzen A."/>
            <person name="Lutzoni F."/>
            <person name="Magnuson J."/>
            <person name="Mondo S."/>
            <person name="Nolan M."/>
            <person name="Ohm R."/>
            <person name="Pangilinan J."/>
            <person name="Park H.-J.H."/>
            <person name="Ramirez L."/>
            <person name="Alfaro M."/>
            <person name="Sun H."/>
            <person name="Tritt A."/>
            <person name="Yoshinaga Y."/>
            <person name="Zwiers L.-H.L."/>
            <person name="Turgeon B.G."/>
            <person name="Goodwin S.B."/>
            <person name="Spatafora J.W."/>
            <person name="Crous P.W."/>
            <person name="Grigoriev I.V."/>
        </authorList>
    </citation>
    <scope>NUCLEOTIDE SEQUENCE [LARGE SCALE GENOMIC DNA]</scope>
    <source>
        <strain evidence="2 3">CBS 611.86</strain>
    </source>
</reference>